<dbReference type="Proteomes" id="UP000064967">
    <property type="component" value="Chromosome"/>
</dbReference>
<feature type="transmembrane region" description="Helical" evidence="2">
    <location>
        <begin position="30"/>
        <end position="47"/>
    </location>
</feature>
<dbReference type="KEGG" id="llu:AKJ09_04231"/>
<organism evidence="3 4">
    <name type="scientific">Labilithrix luteola</name>
    <dbReference type="NCBI Taxonomy" id="1391654"/>
    <lineage>
        <taxon>Bacteria</taxon>
        <taxon>Pseudomonadati</taxon>
        <taxon>Myxococcota</taxon>
        <taxon>Polyangia</taxon>
        <taxon>Polyangiales</taxon>
        <taxon>Labilitrichaceae</taxon>
        <taxon>Labilithrix</taxon>
    </lineage>
</organism>
<keyword evidence="4" id="KW-1185">Reference proteome</keyword>
<gene>
    <name evidence="3" type="ORF">AKJ09_04231</name>
</gene>
<dbReference type="AlphaFoldDB" id="A0A0K1PVL6"/>
<evidence type="ECO:0000256" key="2">
    <source>
        <dbReference type="SAM" id="Phobius"/>
    </source>
</evidence>
<protein>
    <submittedName>
        <fullName evidence="3">Uncharacterized protein</fullName>
    </submittedName>
</protein>
<feature type="region of interest" description="Disordered" evidence="1">
    <location>
        <begin position="1"/>
        <end position="24"/>
    </location>
</feature>
<name>A0A0K1PVL6_9BACT</name>
<reference evidence="3 4" key="1">
    <citation type="submission" date="2015-08" db="EMBL/GenBank/DDBJ databases">
        <authorList>
            <person name="Babu N.S."/>
            <person name="Beckwith C.J."/>
            <person name="Beseler K.G."/>
            <person name="Brison A."/>
            <person name="Carone J.V."/>
            <person name="Caskin T.P."/>
            <person name="Diamond M."/>
            <person name="Durham M.E."/>
            <person name="Foxe J.M."/>
            <person name="Go M."/>
            <person name="Henderson B.A."/>
            <person name="Jones I.B."/>
            <person name="McGettigan J.A."/>
            <person name="Micheletti S.J."/>
            <person name="Nasrallah M.E."/>
            <person name="Ortiz D."/>
            <person name="Piller C.R."/>
            <person name="Privatt S.R."/>
            <person name="Schneider S.L."/>
            <person name="Sharp S."/>
            <person name="Smith T.C."/>
            <person name="Stanton J.D."/>
            <person name="Ullery H.E."/>
            <person name="Wilson R.J."/>
            <person name="Serrano M.G."/>
            <person name="Buck G."/>
            <person name="Lee V."/>
            <person name="Wang Y."/>
            <person name="Carvalho R."/>
            <person name="Voegtly L."/>
            <person name="Shi R."/>
            <person name="Duckworth R."/>
            <person name="Johnson A."/>
            <person name="Loviza R."/>
            <person name="Walstead R."/>
            <person name="Shah Z."/>
            <person name="Kiflezghi M."/>
            <person name="Wade K."/>
            <person name="Ball S.L."/>
            <person name="Bradley K.W."/>
            <person name="Asai D.J."/>
            <person name="Bowman C.A."/>
            <person name="Russell D.A."/>
            <person name="Pope W.H."/>
            <person name="Jacobs-Sera D."/>
            <person name="Hendrix R.W."/>
            <person name="Hatfull G.F."/>
        </authorList>
    </citation>
    <scope>NUCLEOTIDE SEQUENCE [LARGE SCALE GENOMIC DNA]</scope>
    <source>
        <strain evidence="3 4">DSM 27648</strain>
    </source>
</reference>
<feature type="compositionally biased region" description="Basic and acidic residues" evidence="1">
    <location>
        <begin position="64"/>
        <end position="73"/>
    </location>
</feature>
<feature type="region of interest" description="Disordered" evidence="1">
    <location>
        <begin position="52"/>
        <end position="80"/>
    </location>
</feature>
<keyword evidence="2" id="KW-1133">Transmembrane helix</keyword>
<proteinExistence type="predicted"/>
<keyword evidence="2" id="KW-0812">Transmembrane</keyword>
<keyword evidence="2" id="KW-0472">Membrane</keyword>
<evidence type="ECO:0000313" key="3">
    <source>
        <dbReference type="EMBL" id="AKU97567.1"/>
    </source>
</evidence>
<dbReference type="RefSeq" id="WP_146648683.1">
    <property type="nucleotide sequence ID" value="NZ_CP012333.1"/>
</dbReference>
<evidence type="ECO:0000256" key="1">
    <source>
        <dbReference type="SAM" id="MobiDB-lite"/>
    </source>
</evidence>
<evidence type="ECO:0000313" key="4">
    <source>
        <dbReference type="Proteomes" id="UP000064967"/>
    </source>
</evidence>
<accession>A0A0K1PVL6</accession>
<dbReference type="EMBL" id="CP012333">
    <property type="protein sequence ID" value="AKU97567.1"/>
    <property type="molecule type" value="Genomic_DNA"/>
</dbReference>
<sequence length="80" mass="9000">MATYNANDPYVRQRNVGMPEGINRPSTPKWVWPVVAIAALVLLGLLFSRGMNRPRQMPAPTMDHPNEPMRAPDHPAQPTR</sequence>